<organism evidence="1">
    <name type="scientific">Anguilla anguilla</name>
    <name type="common">European freshwater eel</name>
    <name type="synonym">Muraena anguilla</name>
    <dbReference type="NCBI Taxonomy" id="7936"/>
    <lineage>
        <taxon>Eukaryota</taxon>
        <taxon>Metazoa</taxon>
        <taxon>Chordata</taxon>
        <taxon>Craniata</taxon>
        <taxon>Vertebrata</taxon>
        <taxon>Euteleostomi</taxon>
        <taxon>Actinopterygii</taxon>
        <taxon>Neopterygii</taxon>
        <taxon>Teleostei</taxon>
        <taxon>Anguilliformes</taxon>
        <taxon>Anguillidae</taxon>
        <taxon>Anguilla</taxon>
    </lineage>
</organism>
<dbReference type="EMBL" id="GBXM01022091">
    <property type="protein sequence ID" value="JAH86486.1"/>
    <property type="molecule type" value="Transcribed_RNA"/>
</dbReference>
<accession>A0A0E9W856</accession>
<reference evidence="1" key="2">
    <citation type="journal article" date="2015" name="Fish Shellfish Immunol.">
        <title>Early steps in the European eel (Anguilla anguilla)-Vibrio vulnificus interaction in the gills: Role of the RtxA13 toxin.</title>
        <authorList>
            <person name="Callol A."/>
            <person name="Pajuelo D."/>
            <person name="Ebbesson L."/>
            <person name="Teles M."/>
            <person name="MacKenzie S."/>
            <person name="Amaro C."/>
        </authorList>
    </citation>
    <scope>NUCLEOTIDE SEQUENCE</scope>
</reference>
<protein>
    <submittedName>
        <fullName evidence="1">Uncharacterized protein</fullName>
    </submittedName>
</protein>
<reference evidence="1" key="1">
    <citation type="submission" date="2014-11" db="EMBL/GenBank/DDBJ databases">
        <authorList>
            <person name="Amaro Gonzalez C."/>
        </authorList>
    </citation>
    <scope>NUCLEOTIDE SEQUENCE</scope>
</reference>
<dbReference type="AlphaFoldDB" id="A0A0E9W856"/>
<sequence>MQETPCDLGGGLHYAKHKEISTERHLLMPGHTGSKLCNYICQN</sequence>
<proteinExistence type="predicted"/>
<name>A0A0E9W856_ANGAN</name>
<evidence type="ECO:0000313" key="1">
    <source>
        <dbReference type="EMBL" id="JAH86486.1"/>
    </source>
</evidence>